<evidence type="ECO:0000313" key="2">
    <source>
        <dbReference type="EMBL" id="CAD7626198.1"/>
    </source>
</evidence>
<feature type="transmembrane region" description="Helical" evidence="1">
    <location>
        <begin position="20"/>
        <end position="40"/>
    </location>
</feature>
<dbReference type="AlphaFoldDB" id="A0A7R9KN35"/>
<name>A0A7R9KN35_9ACAR</name>
<sequence length="124" mass="13992">MITKMPTNNSHIMGNQTNVLSLIMLQIFAFIILCNLGFFITESSAAQKFYPNGRYGRRSVLPPLMGVDNTDDAITFIGNIAPNNKLSKRNQLTDQTMTLLCYYTGVSNLLRCTLRQCEEFCIDI</sequence>
<reference evidence="2" key="1">
    <citation type="submission" date="2020-11" db="EMBL/GenBank/DDBJ databases">
        <authorList>
            <person name="Tran Van P."/>
        </authorList>
    </citation>
    <scope>NUCLEOTIDE SEQUENCE</scope>
</reference>
<accession>A0A7R9KN35</accession>
<protein>
    <submittedName>
        <fullName evidence="2">Uncharacterized protein</fullName>
    </submittedName>
</protein>
<dbReference type="EMBL" id="OC858228">
    <property type="protein sequence ID" value="CAD7626198.1"/>
    <property type="molecule type" value="Genomic_DNA"/>
</dbReference>
<gene>
    <name evidence="2" type="ORF">OSB1V03_LOCUS6631</name>
</gene>
<dbReference type="EMBL" id="CAJPIZ010003653">
    <property type="protein sequence ID" value="CAG2106628.1"/>
    <property type="molecule type" value="Genomic_DNA"/>
</dbReference>
<evidence type="ECO:0000313" key="3">
    <source>
        <dbReference type="Proteomes" id="UP000759131"/>
    </source>
</evidence>
<keyword evidence="3" id="KW-1185">Reference proteome</keyword>
<evidence type="ECO:0000256" key="1">
    <source>
        <dbReference type="SAM" id="Phobius"/>
    </source>
</evidence>
<proteinExistence type="predicted"/>
<keyword evidence="1" id="KW-0812">Transmembrane</keyword>
<keyword evidence="1" id="KW-1133">Transmembrane helix</keyword>
<organism evidence="2">
    <name type="scientific">Medioppia subpectinata</name>
    <dbReference type="NCBI Taxonomy" id="1979941"/>
    <lineage>
        <taxon>Eukaryota</taxon>
        <taxon>Metazoa</taxon>
        <taxon>Ecdysozoa</taxon>
        <taxon>Arthropoda</taxon>
        <taxon>Chelicerata</taxon>
        <taxon>Arachnida</taxon>
        <taxon>Acari</taxon>
        <taxon>Acariformes</taxon>
        <taxon>Sarcoptiformes</taxon>
        <taxon>Oribatida</taxon>
        <taxon>Brachypylina</taxon>
        <taxon>Oppioidea</taxon>
        <taxon>Oppiidae</taxon>
        <taxon>Medioppia</taxon>
    </lineage>
</organism>
<dbReference type="Proteomes" id="UP000759131">
    <property type="component" value="Unassembled WGS sequence"/>
</dbReference>
<dbReference type="OrthoDB" id="6491961at2759"/>
<keyword evidence="1" id="KW-0472">Membrane</keyword>